<proteinExistence type="predicted"/>
<evidence type="ECO:0000313" key="1">
    <source>
        <dbReference type="EMBL" id="PZO72281.1"/>
    </source>
</evidence>
<evidence type="ECO:0000313" key="2">
    <source>
        <dbReference type="Proteomes" id="UP000249555"/>
    </source>
</evidence>
<comment type="caution">
    <text evidence="1">The sequence shown here is derived from an EMBL/GenBank/DDBJ whole genome shotgun (WGS) entry which is preliminary data.</text>
</comment>
<dbReference type="AlphaFoldDB" id="A0A2W5AP57"/>
<protein>
    <submittedName>
        <fullName evidence="1">Uncharacterized protein</fullName>
    </submittedName>
</protein>
<dbReference type="EMBL" id="QFMX01000013">
    <property type="protein sequence ID" value="PZO72281.1"/>
    <property type="molecule type" value="Genomic_DNA"/>
</dbReference>
<accession>A0A2W5AP57</accession>
<dbReference type="Proteomes" id="UP000249555">
    <property type="component" value="Unassembled WGS sequence"/>
</dbReference>
<reference evidence="1 2" key="1">
    <citation type="submission" date="2017-08" db="EMBL/GenBank/DDBJ databases">
        <title>Infants hospitalized years apart are colonized by the same room-sourced microbial strains.</title>
        <authorList>
            <person name="Brooks B."/>
            <person name="Olm M.R."/>
            <person name="Firek B.A."/>
            <person name="Baker R."/>
            <person name="Thomas B.C."/>
            <person name="Morowitz M.J."/>
            <person name="Banfield J.F."/>
        </authorList>
    </citation>
    <scope>NUCLEOTIDE SEQUENCE [LARGE SCALE GENOMIC DNA]</scope>
    <source>
        <strain evidence="1">S2_018_000_R3_119</strain>
    </source>
</reference>
<name>A0A2W5AP57_9SPHN</name>
<gene>
    <name evidence="1" type="ORF">DI640_12975</name>
</gene>
<organism evidence="1 2">
    <name type="scientific">Sphingomonas taxi</name>
    <dbReference type="NCBI Taxonomy" id="1549858"/>
    <lineage>
        <taxon>Bacteria</taxon>
        <taxon>Pseudomonadati</taxon>
        <taxon>Pseudomonadota</taxon>
        <taxon>Alphaproteobacteria</taxon>
        <taxon>Sphingomonadales</taxon>
        <taxon>Sphingomonadaceae</taxon>
        <taxon>Sphingomonas</taxon>
    </lineage>
</organism>
<sequence>MTTDNTPDLIVDLSNQLYALCASGAEQWQIDQLLGGMTTEQQALVAIYVRQKRLDIEQQMERAIAPLKGVQEQIEAAFLATMNSSGETNRSGTGWRATITTRDNASMPDAGAFYNFLAQTGRFDMLQKRLSASVVREYFDETKQLPPGVQLSPTRVVTFYRK</sequence>